<evidence type="ECO:0000313" key="13">
    <source>
        <dbReference type="EMBL" id="KIO24849.1"/>
    </source>
</evidence>
<evidence type="ECO:0000256" key="8">
    <source>
        <dbReference type="ARBA" id="ARBA00023163"/>
    </source>
</evidence>
<reference evidence="13 14" key="1">
    <citation type="submission" date="2014-04" db="EMBL/GenBank/DDBJ databases">
        <authorList>
            <consortium name="DOE Joint Genome Institute"/>
            <person name="Kuo A."/>
            <person name="Girlanda M."/>
            <person name="Perotto S."/>
            <person name="Kohler A."/>
            <person name="Nagy L.G."/>
            <person name="Floudas D."/>
            <person name="Copeland A."/>
            <person name="Barry K.W."/>
            <person name="Cichocki N."/>
            <person name="Veneault-Fourrey C."/>
            <person name="LaButti K."/>
            <person name="Lindquist E.A."/>
            <person name="Lipzen A."/>
            <person name="Lundell T."/>
            <person name="Morin E."/>
            <person name="Murat C."/>
            <person name="Sun H."/>
            <person name="Tunlid A."/>
            <person name="Henrissat B."/>
            <person name="Grigoriev I.V."/>
            <person name="Hibbett D.S."/>
            <person name="Martin F."/>
            <person name="Nordberg H.P."/>
            <person name="Cantor M.N."/>
            <person name="Hua S.X."/>
        </authorList>
    </citation>
    <scope>NUCLEOTIDE SEQUENCE [LARGE SCALE GENOMIC DNA]</scope>
    <source>
        <strain evidence="13 14">MUT 4182</strain>
    </source>
</reference>
<comment type="subcellular location">
    <subcellularLocation>
        <location evidence="1">Nucleus</location>
    </subcellularLocation>
</comment>
<dbReference type="Pfam" id="PF00096">
    <property type="entry name" value="zf-C2H2"/>
    <property type="match status" value="4"/>
</dbReference>
<feature type="domain" description="C2H2-type" evidence="12">
    <location>
        <begin position="333"/>
        <end position="360"/>
    </location>
</feature>
<keyword evidence="4 10" id="KW-0863">Zinc-finger</keyword>
<dbReference type="FunFam" id="3.30.160.60:FF:000072">
    <property type="entry name" value="zinc finger protein 143 isoform X1"/>
    <property type="match status" value="1"/>
</dbReference>
<dbReference type="EMBL" id="KN823053">
    <property type="protein sequence ID" value="KIO24849.1"/>
    <property type="molecule type" value="Genomic_DNA"/>
</dbReference>
<protein>
    <recommendedName>
        <fullName evidence="12">C2H2-type domain-containing protein</fullName>
    </recommendedName>
</protein>
<evidence type="ECO:0000256" key="4">
    <source>
        <dbReference type="ARBA" id="ARBA00022771"/>
    </source>
</evidence>
<evidence type="ECO:0000256" key="6">
    <source>
        <dbReference type="ARBA" id="ARBA00023015"/>
    </source>
</evidence>
<gene>
    <name evidence="13" type="ORF">M407DRAFT_97785</name>
</gene>
<dbReference type="PANTHER" id="PTHR19818">
    <property type="entry name" value="ZINC FINGER PROTEIN ZIC AND GLI"/>
    <property type="match status" value="1"/>
</dbReference>
<dbReference type="STRING" id="1051891.A0A0C3QGX0"/>
<dbReference type="PROSITE" id="PS50157">
    <property type="entry name" value="ZINC_FINGER_C2H2_2"/>
    <property type="match status" value="7"/>
</dbReference>
<keyword evidence="14" id="KW-1185">Reference proteome</keyword>
<keyword evidence="2" id="KW-0479">Metal-binding</keyword>
<feature type="domain" description="C2H2-type" evidence="12">
    <location>
        <begin position="419"/>
        <end position="448"/>
    </location>
</feature>
<feature type="domain" description="C2H2-type" evidence="12">
    <location>
        <begin position="361"/>
        <end position="390"/>
    </location>
</feature>
<feature type="compositionally biased region" description="Low complexity" evidence="11">
    <location>
        <begin position="1"/>
        <end position="17"/>
    </location>
</feature>
<dbReference type="GO" id="GO:0045944">
    <property type="term" value="P:positive regulation of transcription by RNA polymerase II"/>
    <property type="evidence" value="ECO:0007669"/>
    <property type="project" value="UniProtKB-ARBA"/>
</dbReference>
<feature type="compositionally biased region" description="Polar residues" evidence="11">
    <location>
        <begin position="184"/>
        <end position="197"/>
    </location>
</feature>
<dbReference type="InterPro" id="IPR050329">
    <property type="entry name" value="GLI_C2H2-zinc-finger"/>
</dbReference>
<evidence type="ECO:0000256" key="5">
    <source>
        <dbReference type="ARBA" id="ARBA00022833"/>
    </source>
</evidence>
<dbReference type="InterPro" id="IPR013087">
    <property type="entry name" value="Znf_C2H2_type"/>
</dbReference>
<feature type="domain" description="C2H2-type" evidence="12">
    <location>
        <begin position="391"/>
        <end position="418"/>
    </location>
</feature>
<evidence type="ECO:0000256" key="11">
    <source>
        <dbReference type="SAM" id="MobiDB-lite"/>
    </source>
</evidence>
<dbReference type="GO" id="GO:0005634">
    <property type="term" value="C:nucleus"/>
    <property type="evidence" value="ECO:0007669"/>
    <property type="project" value="UniProtKB-SubCell"/>
</dbReference>
<dbReference type="GO" id="GO:0000981">
    <property type="term" value="F:DNA-binding transcription factor activity, RNA polymerase II-specific"/>
    <property type="evidence" value="ECO:0007669"/>
    <property type="project" value="TreeGrafter"/>
</dbReference>
<accession>A0A0C3QGX0</accession>
<evidence type="ECO:0000256" key="2">
    <source>
        <dbReference type="ARBA" id="ARBA00022723"/>
    </source>
</evidence>
<organism evidence="13 14">
    <name type="scientific">Tulasnella calospora MUT 4182</name>
    <dbReference type="NCBI Taxonomy" id="1051891"/>
    <lineage>
        <taxon>Eukaryota</taxon>
        <taxon>Fungi</taxon>
        <taxon>Dikarya</taxon>
        <taxon>Basidiomycota</taxon>
        <taxon>Agaricomycotina</taxon>
        <taxon>Agaricomycetes</taxon>
        <taxon>Cantharellales</taxon>
        <taxon>Tulasnellaceae</taxon>
        <taxon>Tulasnella</taxon>
    </lineage>
</organism>
<dbReference type="Gene3D" id="3.30.160.60">
    <property type="entry name" value="Classic Zinc Finger"/>
    <property type="match status" value="6"/>
</dbReference>
<proteinExistence type="predicted"/>
<dbReference type="Pfam" id="PF21816">
    <property type="entry name" value="Zap1_zf1"/>
    <property type="match status" value="1"/>
</dbReference>
<keyword evidence="7" id="KW-0238">DNA-binding</keyword>
<feature type="region of interest" description="Disordered" evidence="11">
    <location>
        <begin position="441"/>
        <end position="467"/>
    </location>
</feature>
<dbReference type="SMART" id="SM00355">
    <property type="entry name" value="ZnF_C2H2"/>
    <property type="match status" value="8"/>
</dbReference>
<dbReference type="InterPro" id="IPR036236">
    <property type="entry name" value="Znf_C2H2_sf"/>
</dbReference>
<evidence type="ECO:0000256" key="9">
    <source>
        <dbReference type="ARBA" id="ARBA00023242"/>
    </source>
</evidence>
<evidence type="ECO:0000256" key="7">
    <source>
        <dbReference type="ARBA" id="ARBA00023125"/>
    </source>
</evidence>
<dbReference type="PROSITE" id="PS00028">
    <property type="entry name" value="ZINC_FINGER_C2H2_1"/>
    <property type="match status" value="6"/>
</dbReference>
<feature type="region of interest" description="Disordered" evidence="11">
    <location>
        <begin position="184"/>
        <end position="262"/>
    </location>
</feature>
<dbReference type="FunFam" id="3.30.160.60:FF:000325">
    <property type="entry name" value="ZFP90 zinc finger protein"/>
    <property type="match status" value="1"/>
</dbReference>
<keyword evidence="9" id="KW-0539">Nucleus</keyword>
<dbReference type="GO" id="GO:0008270">
    <property type="term" value="F:zinc ion binding"/>
    <property type="evidence" value="ECO:0007669"/>
    <property type="project" value="UniProtKB-KW"/>
</dbReference>
<dbReference type="FunFam" id="3.30.160.60:FF:000125">
    <property type="entry name" value="Putative zinc finger protein 143"/>
    <property type="match status" value="1"/>
</dbReference>
<dbReference type="HOGENOM" id="CLU_029481_1_0_1"/>
<dbReference type="OrthoDB" id="3437960at2759"/>
<feature type="domain" description="C2H2-type" evidence="12">
    <location>
        <begin position="266"/>
        <end position="296"/>
    </location>
</feature>
<evidence type="ECO:0000259" key="12">
    <source>
        <dbReference type="PROSITE" id="PS50157"/>
    </source>
</evidence>
<keyword evidence="8" id="KW-0804">Transcription</keyword>
<evidence type="ECO:0000256" key="3">
    <source>
        <dbReference type="ARBA" id="ARBA00022737"/>
    </source>
</evidence>
<dbReference type="SUPFAM" id="SSF57667">
    <property type="entry name" value="beta-beta-alpha zinc fingers"/>
    <property type="match status" value="5"/>
</dbReference>
<feature type="domain" description="C2H2-type" evidence="12">
    <location>
        <begin position="299"/>
        <end position="332"/>
    </location>
</feature>
<sequence length="483" mass="52424">MSQSSSPNPQPQLLQQPHLHKQSFPGSRPMMEHRFSGQHLHQLKPPAYSNPLASQHVSEKARSVVCLWGACRDTFASHADLITHVNTVHLGVPPPPVSLPSVNLLPQSQHNSQHLHTTCSLQQPTLACHWGDCGLSGFQSGALSPGHQEFSSLSVLANHLLQEHLGLPLSTDIETLLGLGPASQSGTLPGVTPSLQVPQGPRATPRENSQMITSPTLADSPRMMATDIIPSPPTTASTLSPASEQTSPPSTSRQPASPPSVTPSQHKCCWIGCGQTFESVDDLSKHVVDEHVGGGKGVYSCQWEGCDRNGSKAFSSKQKILRHLQTHTGHRPFVCLTCGQHFSEAATLQQHQRRHTSEKPYVCDHPGCGKSFAVAGALTIHKRTHSGVKPFKCTYCDRAFAESSNLSKHLRTHTGVKPYVCKEPGCGKRFCRPDQLNRHRAIHTRGTTSRAQASERPEETEDVPMYDDTSLGGYTADAVNAFF</sequence>
<name>A0A0C3QGX0_9AGAM</name>
<evidence type="ECO:0000256" key="10">
    <source>
        <dbReference type="PROSITE-ProRule" id="PRU00042"/>
    </source>
</evidence>
<evidence type="ECO:0000256" key="1">
    <source>
        <dbReference type="ARBA" id="ARBA00004123"/>
    </source>
</evidence>
<dbReference type="Proteomes" id="UP000054248">
    <property type="component" value="Unassembled WGS sequence"/>
</dbReference>
<dbReference type="FunFam" id="3.30.160.60:FF:002343">
    <property type="entry name" value="Zinc finger protein 33A"/>
    <property type="match status" value="1"/>
</dbReference>
<keyword evidence="3" id="KW-0677">Repeat</keyword>
<feature type="compositionally biased region" description="Polar residues" evidence="11">
    <location>
        <begin position="206"/>
        <end position="217"/>
    </location>
</feature>
<keyword evidence="6" id="KW-0805">Transcription regulation</keyword>
<feature type="region of interest" description="Disordered" evidence="11">
    <location>
        <begin position="1"/>
        <end position="32"/>
    </location>
</feature>
<keyword evidence="5" id="KW-0862">Zinc</keyword>
<dbReference type="InterPro" id="IPR048420">
    <property type="entry name" value="Zap1-like_Znf1"/>
</dbReference>
<dbReference type="GO" id="GO:0000978">
    <property type="term" value="F:RNA polymerase II cis-regulatory region sequence-specific DNA binding"/>
    <property type="evidence" value="ECO:0007669"/>
    <property type="project" value="UniProtKB-ARBA"/>
</dbReference>
<feature type="compositionally biased region" description="Low complexity" evidence="11">
    <location>
        <begin position="225"/>
        <end position="243"/>
    </location>
</feature>
<reference evidence="14" key="2">
    <citation type="submission" date="2015-01" db="EMBL/GenBank/DDBJ databases">
        <title>Evolutionary Origins and Diversification of the Mycorrhizal Mutualists.</title>
        <authorList>
            <consortium name="DOE Joint Genome Institute"/>
            <consortium name="Mycorrhizal Genomics Consortium"/>
            <person name="Kohler A."/>
            <person name="Kuo A."/>
            <person name="Nagy L.G."/>
            <person name="Floudas D."/>
            <person name="Copeland A."/>
            <person name="Barry K.W."/>
            <person name="Cichocki N."/>
            <person name="Veneault-Fourrey C."/>
            <person name="LaButti K."/>
            <person name="Lindquist E.A."/>
            <person name="Lipzen A."/>
            <person name="Lundell T."/>
            <person name="Morin E."/>
            <person name="Murat C."/>
            <person name="Riley R."/>
            <person name="Ohm R."/>
            <person name="Sun H."/>
            <person name="Tunlid A."/>
            <person name="Henrissat B."/>
            <person name="Grigoriev I.V."/>
            <person name="Hibbett D.S."/>
            <person name="Martin F."/>
        </authorList>
    </citation>
    <scope>NUCLEOTIDE SEQUENCE [LARGE SCALE GENOMIC DNA]</scope>
    <source>
        <strain evidence="14">MUT 4182</strain>
    </source>
</reference>
<feature type="domain" description="C2H2-type" evidence="12">
    <location>
        <begin position="64"/>
        <end position="94"/>
    </location>
</feature>
<dbReference type="PANTHER" id="PTHR19818:SF139">
    <property type="entry name" value="PAIR-RULE PROTEIN ODD-PAIRED"/>
    <property type="match status" value="1"/>
</dbReference>
<evidence type="ECO:0000313" key="14">
    <source>
        <dbReference type="Proteomes" id="UP000054248"/>
    </source>
</evidence>
<dbReference type="AlphaFoldDB" id="A0A0C3QGX0"/>
<feature type="compositionally biased region" description="Polar residues" evidence="11">
    <location>
        <begin position="244"/>
        <end position="255"/>
    </location>
</feature>